<keyword evidence="2" id="KW-1185">Reference proteome</keyword>
<gene>
    <name evidence="1" type="ORF">ARMGADRAFT_1031932</name>
</gene>
<organism evidence="1 2">
    <name type="scientific">Armillaria gallica</name>
    <name type="common">Bulbous honey fungus</name>
    <name type="synonym">Armillaria bulbosa</name>
    <dbReference type="NCBI Taxonomy" id="47427"/>
    <lineage>
        <taxon>Eukaryota</taxon>
        <taxon>Fungi</taxon>
        <taxon>Dikarya</taxon>
        <taxon>Basidiomycota</taxon>
        <taxon>Agaricomycotina</taxon>
        <taxon>Agaricomycetes</taxon>
        <taxon>Agaricomycetidae</taxon>
        <taxon>Agaricales</taxon>
        <taxon>Marasmiineae</taxon>
        <taxon>Physalacriaceae</taxon>
        <taxon>Armillaria</taxon>
    </lineage>
</organism>
<dbReference type="Proteomes" id="UP000217790">
    <property type="component" value="Unassembled WGS sequence"/>
</dbReference>
<dbReference type="AlphaFoldDB" id="A0A2H3DIG1"/>
<proteinExistence type="predicted"/>
<protein>
    <submittedName>
        <fullName evidence="1">Uncharacterized protein</fullName>
    </submittedName>
</protein>
<evidence type="ECO:0000313" key="1">
    <source>
        <dbReference type="EMBL" id="PBK91262.1"/>
    </source>
</evidence>
<sequence length="158" mass="18075">MTDRSTTSKIWSSSRLVARSTKIRVIEGTISIDAESKPTLKAAEWHVRRSQRVYTVSRHTTRAKLRSSCDDSPPRIYLQSMIETLSPSRQVSGFWSSIGTSEDQSDSVRWRKEPGNQSRDERQFLFETEVVAKITFGTKEEKKAGCHIHLVADVWKTM</sequence>
<dbReference type="EMBL" id="KZ293662">
    <property type="protein sequence ID" value="PBK91262.1"/>
    <property type="molecule type" value="Genomic_DNA"/>
</dbReference>
<accession>A0A2H3DIG1</accession>
<name>A0A2H3DIG1_ARMGA</name>
<evidence type="ECO:0000313" key="2">
    <source>
        <dbReference type="Proteomes" id="UP000217790"/>
    </source>
</evidence>
<reference evidence="2" key="1">
    <citation type="journal article" date="2017" name="Nat. Ecol. Evol.">
        <title>Genome expansion and lineage-specific genetic innovations in the forest pathogenic fungi Armillaria.</title>
        <authorList>
            <person name="Sipos G."/>
            <person name="Prasanna A.N."/>
            <person name="Walter M.C."/>
            <person name="O'Connor E."/>
            <person name="Balint B."/>
            <person name="Krizsan K."/>
            <person name="Kiss B."/>
            <person name="Hess J."/>
            <person name="Varga T."/>
            <person name="Slot J."/>
            <person name="Riley R."/>
            <person name="Boka B."/>
            <person name="Rigling D."/>
            <person name="Barry K."/>
            <person name="Lee J."/>
            <person name="Mihaltcheva S."/>
            <person name="LaButti K."/>
            <person name="Lipzen A."/>
            <person name="Waldron R."/>
            <person name="Moloney N.M."/>
            <person name="Sperisen C."/>
            <person name="Kredics L."/>
            <person name="Vagvoelgyi C."/>
            <person name="Patrignani A."/>
            <person name="Fitzpatrick D."/>
            <person name="Nagy I."/>
            <person name="Doyle S."/>
            <person name="Anderson J.B."/>
            <person name="Grigoriev I.V."/>
            <person name="Gueldener U."/>
            <person name="Muensterkoetter M."/>
            <person name="Nagy L.G."/>
        </authorList>
    </citation>
    <scope>NUCLEOTIDE SEQUENCE [LARGE SCALE GENOMIC DNA]</scope>
    <source>
        <strain evidence="2">Ar21-2</strain>
    </source>
</reference>
<dbReference type="InParanoid" id="A0A2H3DIG1"/>